<dbReference type="SUPFAM" id="SSF53800">
    <property type="entry name" value="Chelatase"/>
    <property type="match status" value="1"/>
</dbReference>
<evidence type="ECO:0000256" key="1">
    <source>
        <dbReference type="ARBA" id="ARBA00022723"/>
    </source>
</evidence>
<name>A0A918G1Z4_9PSEU</name>
<dbReference type="InterPro" id="IPR002762">
    <property type="entry name" value="CbiX-like"/>
</dbReference>
<dbReference type="AlphaFoldDB" id="A0A918G1Z4"/>
<gene>
    <name evidence="3" type="ORF">GCM10010171_00580</name>
</gene>
<evidence type="ECO:0000313" key="4">
    <source>
        <dbReference type="Proteomes" id="UP000660680"/>
    </source>
</evidence>
<dbReference type="PANTHER" id="PTHR33542">
    <property type="entry name" value="SIROHYDROCHLORIN FERROCHELATASE, CHLOROPLASTIC"/>
    <property type="match status" value="1"/>
</dbReference>
<reference evidence="3" key="2">
    <citation type="submission" date="2020-09" db="EMBL/GenBank/DDBJ databases">
        <authorList>
            <person name="Sun Q."/>
            <person name="Ohkuma M."/>
        </authorList>
    </citation>
    <scope>NUCLEOTIDE SEQUENCE</scope>
    <source>
        <strain evidence="3">JCM 3276</strain>
    </source>
</reference>
<accession>A0A918G1Z4</accession>
<organism evidence="3 4">
    <name type="scientific">Actinokineospora fastidiosa</name>
    <dbReference type="NCBI Taxonomy" id="1816"/>
    <lineage>
        <taxon>Bacteria</taxon>
        <taxon>Bacillati</taxon>
        <taxon>Actinomycetota</taxon>
        <taxon>Actinomycetes</taxon>
        <taxon>Pseudonocardiales</taxon>
        <taxon>Pseudonocardiaceae</taxon>
        <taxon>Actinokineospora</taxon>
    </lineage>
</organism>
<evidence type="ECO:0000313" key="3">
    <source>
        <dbReference type="EMBL" id="GGS12794.1"/>
    </source>
</evidence>
<sequence length="223" mass="23440">MTLILVAHGTRSAEGTAVTYDLADQVRDLLPEVPVRVAFADVRRPNLTDVLRTVHDPAVVVPLFLSAGYHVRVDVPAQIAASGRPASITPHLGPAHPLIAATHDHLTTAGWRPGIPVILAAAGSTDRRAQSETRKAALLLAARTGSPVTVAYAATAQPTIAEAVAAAPGPTAVATWLLAPGLFHKRITESGAEITTPPLAAHPKLLDLIARRYTEARVYERAA</sequence>
<dbReference type="EMBL" id="BMRB01000001">
    <property type="protein sequence ID" value="GGS12794.1"/>
    <property type="molecule type" value="Genomic_DNA"/>
</dbReference>
<dbReference type="InterPro" id="IPR050963">
    <property type="entry name" value="Sirohydro_Cobaltochel/CbiX"/>
</dbReference>
<keyword evidence="2" id="KW-0456">Lyase</keyword>
<protein>
    <submittedName>
        <fullName evidence="3">Cobalamin biosynthesis protein CbiX</fullName>
    </submittedName>
</protein>
<dbReference type="Gene3D" id="3.40.50.1400">
    <property type="match status" value="2"/>
</dbReference>
<reference evidence="3" key="1">
    <citation type="journal article" date="2014" name="Int. J. Syst. Evol. Microbiol.">
        <title>Complete genome sequence of Corynebacterium casei LMG S-19264T (=DSM 44701T), isolated from a smear-ripened cheese.</title>
        <authorList>
            <consortium name="US DOE Joint Genome Institute (JGI-PGF)"/>
            <person name="Walter F."/>
            <person name="Albersmeier A."/>
            <person name="Kalinowski J."/>
            <person name="Ruckert C."/>
        </authorList>
    </citation>
    <scope>NUCLEOTIDE SEQUENCE</scope>
    <source>
        <strain evidence="3">JCM 3276</strain>
    </source>
</reference>
<dbReference type="RefSeq" id="WP_189208255.1">
    <property type="nucleotide sequence ID" value="NZ_BMRB01000001.1"/>
</dbReference>
<proteinExistence type="predicted"/>
<dbReference type="Pfam" id="PF01903">
    <property type="entry name" value="CbiX"/>
    <property type="match status" value="1"/>
</dbReference>
<dbReference type="PANTHER" id="PTHR33542:SF5">
    <property type="entry name" value="FERROCHELATASE CHE1"/>
    <property type="match status" value="1"/>
</dbReference>
<keyword evidence="4" id="KW-1185">Reference proteome</keyword>
<dbReference type="GO" id="GO:0046872">
    <property type="term" value="F:metal ion binding"/>
    <property type="evidence" value="ECO:0007669"/>
    <property type="project" value="UniProtKB-KW"/>
</dbReference>
<keyword evidence="1" id="KW-0479">Metal-binding</keyword>
<evidence type="ECO:0000256" key="2">
    <source>
        <dbReference type="ARBA" id="ARBA00023239"/>
    </source>
</evidence>
<dbReference type="GO" id="GO:0016829">
    <property type="term" value="F:lyase activity"/>
    <property type="evidence" value="ECO:0007669"/>
    <property type="project" value="UniProtKB-KW"/>
</dbReference>
<dbReference type="Proteomes" id="UP000660680">
    <property type="component" value="Unassembled WGS sequence"/>
</dbReference>
<comment type="caution">
    <text evidence="3">The sequence shown here is derived from an EMBL/GenBank/DDBJ whole genome shotgun (WGS) entry which is preliminary data.</text>
</comment>
<dbReference type="CDD" id="cd03416">
    <property type="entry name" value="CbiX_SirB_N"/>
    <property type="match status" value="1"/>
</dbReference>